<dbReference type="Gene3D" id="3.30.1310.10">
    <property type="entry name" value="Nucleoid-associated protein YbaB-like domain"/>
    <property type="match status" value="1"/>
</dbReference>
<reference evidence="1" key="1">
    <citation type="submission" date="2020-11" db="EMBL/GenBank/DDBJ databases">
        <title>Isolation and identification of active actinomycetes.</title>
        <authorList>
            <person name="Sun X."/>
        </authorList>
    </citation>
    <scope>NUCLEOTIDE SEQUENCE</scope>
    <source>
        <strain evidence="1">NEAU-A11</strain>
    </source>
</reference>
<dbReference type="SUPFAM" id="SSF82607">
    <property type="entry name" value="YbaB-like"/>
    <property type="match status" value="1"/>
</dbReference>
<dbReference type="Pfam" id="PF02575">
    <property type="entry name" value="YbaB_DNA_bd"/>
    <property type="match status" value="1"/>
</dbReference>
<comment type="caution">
    <text evidence="1">The sequence shown here is derived from an EMBL/GenBank/DDBJ whole genome shotgun (WGS) entry which is preliminary data.</text>
</comment>
<dbReference type="InterPro" id="IPR036894">
    <property type="entry name" value="YbaB-like_sf"/>
</dbReference>
<sequence length="120" mass="12985">MTAGFLDPDDAADYLHDWTAKIDRKAADTQAVSDRLGRLRVSAEDGNGLTEVTIDSAGALVDIRFSERIQRVAPEAVARAVLAAHRAARRTAGERTRQIVADTLGSDSPAARAIVERMER</sequence>
<organism evidence="1 2">
    <name type="scientific">Actinoplanes aureus</name>
    <dbReference type="NCBI Taxonomy" id="2792083"/>
    <lineage>
        <taxon>Bacteria</taxon>
        <taxon>Bacillati</taxon>
        <taxon>Actinomycetota</taxon>
        <taxon>Actinomycetes</taxon>
        <taxon>Micromonosporales</taxon>
        <taxon>Micromonosporaceae</taxon>
        <taxon>Actinoplanes</taxon>
    </lineage>
</organism>
<evidence type="ECO:0000313" key="1">
    <source>
        <dbReference type="EMBL" id="MBG0560113.1"/>
    </source>
</evidence>
<dbReference type="GO" id="GO:0003677">
    <property type="term" value="F:DNA binding"/>
    <property type="evidence" value="ECO:0007669"/>
    <property type="project" value="InterPro"/>
</dbReference>
<dbReference type="InterPro" id="IPR004401">
    <property type="entry name" value="YbaB/EbfC"/>
</dbReference>
<protein>
    <submittedName>
        <fullName evidence="1">YbaB/EbfC family nucleoid-associated protein</fullName>
    </submittedName>
</protein>
<evidence type="ECO:0000313" key="2">
    <source>
        <dbReference type="Proteomes" id="UP000598146"/>
    </source>
</evidence>
<dbReference type="RefSeq" id="WP_196411924.1">
    <property type="nucleotide sequence ID" value="NZ_JADQTO010000001.1"/>
</dbReference>
<dbReference type="EMBL" id="JADQTO010000001">
    <property type="protein sequence ID" value="MBG0560113.1"/>
    <property type="molecule type" value="Genomic_DNA"/>
</dbReference>
<dbReference type="Proteomes" id="UP000598146">
    <property type="component" value="Unassembled WGS sequence"/>
</dbReference>
<accession>A0A931FUE1</accession>
<proteinExistence type="predicted"/>
<keyword evidence="2" id="KW-1185">Reference proteome</keyword>
<dbReference type="AlphaFoldDB" id="A0A931FUE1"/>
<gene>
    <name evidence="1" type="ORF">I4J89_01345</name>
</gene>
<name>A0A931FUE1_9ACTN</name>